<dbReference type="InterPro" id="IPR036101">
    <property type="entry name" value="CarD-like/TRCF_RID_sf"/>
</dbReference>
<dbReference type="PANTHER" id="PTHR38447:SF1">
    <property type="entry name" value="RNA POLYMERASE-BINDING TRANSCRIPTION FACTOR CARD"/>
    <property type="match status" value="1"/>
</dbReference>
<feature type="domain" description="CarD-like/TRCF RNAP-interacting" evidence="1">
    <location>
        <begin position="1"/>
        <end position="111"/>
    </location>
</feature>
<organism evidence="2 3">
    <name type="scientific">Microbacterium saccharophilum</name>
    <dbReference type="NCBI Taxonomy" id="1213358"/>
    <lineage>
        <taxon>Bacteria</taxon>
        <taxon>Bacillati</taxon>
        <taxon>Actinomycetota</taxon>
        <taxon>Actinomycetes</taxon>
        <taxon>Micrococcales</taxon>
        <taxon>Microbacteriaceae</taxon>
        <taxon>Microbacterium</taxon>
    </lineage>
</organism>
<evidence type="ECO:0000313" key="3">
    <source>
        <dbReference type="Proteomes" id="UP000321949"/>
    </source>
</evidence>
<dbReference type="SUPFAM" id="SSF141259">
    <property type="entry name" value="CarD-like"/>
    <property type="match status" value="1"/>
</dbReference>
<dbReference type="EMBL" id="VRSX01000003">
    <property type="protein sequence ID" value="TXK11545.1"/>
    <property type="molecule type" value="Genomic_DNA"/>
</dbReference>
<dbReference type="RefSeq" id="WP_147051348.1">
    <property type="nucleotide sequence ID" value="NZ_BKAH01000017.1"/>
</dbReference>
<name>A0A5C8HYY8_9MICO</name>
<keyword evidence="3" id="KW-1185">Reference proteome</keyword>
<dbReference type="InterPro" id="IPR042215">
    <property type="entry name" value="CarD-like_C"/>
</dbReference>
<dbReference type="OrthoDB" id="4966216at2"/>
<reference evidence="2 3" key="1">
    <citation type="submission" date="2019-08" db="EMBL/GenBank/DDBJ databases">
        <authorList>
            <person name="Dong K."/>
        </authorList>
    </citation>
    <scope>NUCLEOTIDE SEQUENCE [LARGE SCALE GENOMIC DNA]</scope>
    <source>
        <strain evidence="2 3">K-1</strain>
    </source>
</reference>
<dbReference type="Proteomes" id="UP000321949">
    <property type="component" value="Unassembled WGS sequence"/>
</dbReference>
<sequence>MFTQGQTIVHPHHGPAVVRAIVHRTVRNTSVAYLELAVLDSKLIVSVPVDRADAVGLRAVMSPEEIEALLAVVRAPSGPEVAQWSRRFKENRERLRTGDIFTHAAIARDLTRRLESKGLSQAERDMLREARRPIAVEVSLSLGIPIDEAEGMLHAVQVEGAAAA</sequence>
<dbReference type="GO" id="GO:0009303">
    <property type="term" value="P:rRNA transcription"/>
    <property type="evidence" value="ECO:0007669"/>
    <property type="project" value="TreeGrafter"/>
</dbReference>
<gene>
    <name evidence="2" type="ORF">FVP74_09465</name>
</gene>
<dbReference type="PANTHER" id="PTHR38447">
    <property type="entry name" value="TRANSCRIPTION FACTOR YDEB-RELATED"/>
    <property type="match status" value="1"/>
</dbReference>
<comment type="caution">
    <text evidence="2">The sequence shown here is derived from an EMBL/GenBank/DDBJ whole genome shotgun (WGS) entry which is preliminary data.</text>
</comment>
<dbReference type="SMART" id="SM01058">
    <property type="entry name" value="CarD_TRCF"/>
    <property type="match status" value="1"/>
</dbReference>
<dbReference type="Pfam" id="PF02559">
    <property type="entry name" value="CarD_TRCF_RID"/>
    <property type="match status" value="1"/>
</dbReference>
<dbReference type="InterPro" id="IPR052531">
    <property type="entry name" value="CarD-like_regulator"/>
</dbReference>
<accession>A0A5C8HYY8</accession>
<evidence type="ECO:0000259" key="1">
    <source>
        <dbReference type="SMART" id="SM01058"/>
    </source>
</evidence>
<protein>
    <recommendedName>
        <fullName evidence="1">CarD-like/TRCF RNAP-interacting domain-containing protein</fullName>
    </recommendedName>
</protein>
<dbReference type="Gene3D" id="1.20.58.1290">
    <property type="entry name" value="CarD-like, C-terminal domain"/>
    <property type="match status" value="1"/>
</dbReference>
<dbReference type="Pfam" id="PF21095">
    <property type="entry name" value="CarD_C"/>
    <property type="match status" value="1"/>
</dbReference>
<dbReference type="AlphaFoldDB" id="A0A5C8HYY8"/>
<dbReference type="Gene3D" id="2.40.10.170">
    <property type="match status" value="1"/>
</dbReference>
<dbReference type="InterPro" id="IPR048792">
    <property type="entry name" value="CarD_C"/>
</dbReference>
<proteinExistence type="predicted"/>
<evidence type="ECO:0000313" key="2">
    <source>
        <dbReference type="EMBL" id="TXK11545.1"/>
    </source>
</evidence>
<dbReference type="InterPro" id="IPR003711">
    <property type="entry name" value="CarD-like/TRCF_RID"/>
</dbReference>